<feature type="domain" description="Rieske" evidence="8">
    <location>
        <begin position="9"/>
        <end position="114"/>
    </location>
</feature>
<evidence type="ECO:0000256" key="5">
    <source>
        <dbReference type="ARBA" id="ARBA00023004"/>
    </source>
</evidence>
<dbReference type="PROSITE" id="PS00197">
    <property type="entry name" value="2FE2S_FER_1"/>
    <property type="match status" value="1"/>
</dbReference>
<dbReference type="SUPFAM" id="SSF54292">
    <property type="entry name" value="2Fe-2S ferredoxin-like"/>
    <property type="match status" value="1"/>
</dbReference>
<evidence type="ECO:0000259" key="8">
    <source>
        <dbReference type="PROSITE" id="PS51296"/>
    </source>
</evidence>
<dbReference type="Pfam" id="PF00175">
    <property type="entry name" value="NAD_binding_1"/>
    <property type="match status" value="1"/>
</dbReference>
<dbReference type="InterPro" id="IPR017938">
    <property type="entry name" value="Riboflavin_synthase-like_b-brl"/>
</dbReference>
<reference evidence="10 11" key="1">
    <citation type="submission" date="2018-05" db="EMBL/GenBank/DDBJ databases">
        <title>Genomic Encyclopedia of Type Strains, Phase IV (KMG-V): Genome sequencing to study the core and pangenomes of soil and plant-associated prokaryotes.</title>
        <authorList>
            <person name="Whitman W."/>
        </authorList>
    </citation>
    <scope>NUCLEOTIDE SEQUENCE [LARGE SCALE GENOMIC DNA]</scope>
    <source>
        <strain evidence="10 11">SCZa-39</strain>
    </source>
</reference>
<evidence type="ECO:0000313" key="10">
    <source>
        <dbReference type="EMBL" id="PVX82448.1"/>
    </source>
</evidence>
<dbReference type="SUPFAM" id="SSF50022">
    <property type="entry name" value="ISP domain"/>
    <property type="match status" value="1"/>
</dbReference>
<dbReference type="CDD" id="cd00207">
    <property type="entry name" value="fer2"/>
    <property type="match status" value="1"/>
</dbReference>
<feature type="domain" description="FAD-binding FR-type" evidence="9">
    <location>
        <begin position="273"/>
        <end position="374"/>
    </location>
</feature>
<dbReference type="Gene3D" id="2.102.10.10">
    <property type="entry name" value="Rieske [2Fe-2S] iron-sulphur domain"/>
    <property type="match status" value="1"/>
</dbReference>
<evidence type="ECO:0000256" key="4">
    <source>
        <dbReference type="ARBA" id="ARBA00023002"/>
    </source>
</evidence>
<dbReference type="InterPro" id="IPR012675">
    <property type="entry name" value="Beta-grasp_dom_sf"/>
</dbReference>
<dbReference type="InterPro" id="IPR050415">
    <property type="entry name" value="MRET"/>
</dbReference>
<keyword evidence="11" id="KW-1185">Reference proteome</keyword>
<dbReference type="Pfam" id="PF00111">
    <property type="entry name" value="Fer2"/>
    <property type="match status" value="1"/>
</dbReference>
<name>A0ABX5KR22_9BURK</name>
<sequence length="588" mass="64143">MTSFDGNRWYPVTSAEALSQRHVFQASLAGQELAIWRDDNGIVNAWENRCPHRGLRLSLGVNVGHELRCQYHGWTYESGSGGCTFVPAHRDATEPSKACAKTFAVRESAGLIWVSLGTPVGDPPIIKTQVDGVSATFLRSLPFNVPAQEVAKSLLEDGLCFDECFGGESKSVGFRRYGDDIVEISTGQDGQPGLHFYIQPHSQDKAVVHAMAARMPSITLDFLTRFSHVLGEFRRALERANAKEPVKKGIVSAKAAPIPVQVPVVVATPQANSAEYRCTVSSRVQETADIVSFGLTPVGRPLPQLTPGMHVSVTTPVGLVRQYSILNAPHERESFLIGVKREVQSLGGSRSMHDDVQDGVELKITVPRNGFPLRRNGRRPVLIAGGIGITPILSMAQALNASGDSYEMHYFVRTPEHTPFRERLRSLGKNVYLHTGLDAYGTRQRLEEIVELLNPESAEIYTCGPGPMIDTVKEVAVGRGFPEESVRFEYFKNTDIPTGGEAFEVTLAKSGKTVTVAAGQTLLQACWDAGAPIEASCEQGVCGTCMTAVLDGEPEHHDTYLSKQERASGKWIMPCVSRCKSKKLVLDI</sequence>
<dbReference type="PRINTS" id="PR00409">
    <property type="entry name" value="PHDIOXRDTASE"/>
</dbReference>
<dbReference type="EMBL" id="QEOB01000009">
    <property type="protein sequence ID" value="PVX82448.1"/>
    <property type="molecule type" value="Genomic_DNA"/>
</dbReference>
<evidence type="ECO:0000256" key="1">
    <source>
        <dbReference type="ARBA" id="ARBA00022630"/>
    </source>
</evidence>
<gene>
    <name evidence="10" type="ORF">C7402_109302</name>
</gene>
<evidence type="ECO:0000256" key="3">
    <source>
        <dbReference type="ARBA" id="ARBA00022723"/>
    </source>
</evidence>
<dbReference type="InterPro" id="IPR001433">
    <property type="entry name" value="OxRdtase_FAD/NAD-bd"/>
</dbReference>
<evidence type="ECO:0000256" key="6">
    <source>
        <dbReference type="ARBA" id="ARBA00023014"/>
    </source>
</evidence>
<dbReference type="PROSITE" id="PS51384">
    <property type="entry name" value="FAD_FR"/>
    <property type="match status" value="1"/>
</dbReference>
<dbReference type="Gene3D" id="3.10.20.30">
    <property type="match status" value="1"/>
</dbReference>
<organism evidence="10 11">
    <name type="scientific">Paraburkholderia unamae</name>
    <dbReference type="NCBI Taxonomy" id="219649"/>
    <lineage>
        <taxon>Bacteria</taxon>
        <taxon>Pseudomonadati</taxon>
        <taxon>Pseudomonadota</taxon>
        <taxon>Betaproteobacteria</taxon>
        <taxon>Burkholderiales</taxon>
        <taxon>Burkholderiaceae</taxon>
        <taxon>Paraburkholderia</taxon>
    </lineage>
</organism>
<dbReference type="InterPro" id="IPR017927">
    <property type="entry name" value="FAD-bd_FR_type"/>
</dbReference>
<keyword evidence="1" id="KW-0285">Flavoprotein</keyword>
<evidence type="ECO:0000313" key="11">
    <source>
        <dbReference type="Proteomes" id="UP000245712"/>
    </source>
</evidence>
<dbReference type="PANTHER" id="PTHR47354">
    <property type="entry name" value="NADH OXIDOREDUCTASE HCR"/>
    <property type="match status" value="1"/>
</dbReference>
<keyword evidence="3" id="KW-0479">Metal-binding</keyword>
<dbReference type="InterPro" id="IPR036922">
    <property type="entry name" value="Rieske_2Fe-2S_sf"/>
</dbReference>
<dbReference type="PROSITE" id="PS51296">
    <property type="entry name" value="RIESKE"/>
    <property type="match status" value="1"/>
</dbReference>
<keyword evidence="5" id="KW-0408">Iron</keyword>
<dbReference type="SUPFAM" id="SSF52343">
    <property type="entry name" value="Ferredoxin reductase-like, C-terminal NADP-linked domain"/>
    <property type="match status" value="1"/>
</dbReference>
<dbReference type="PANTHER" id="PTHR47354:SF1">
    <property type="entry name" value="CARNITINE MONOOXYGENASE REDUCTASE SUBUNIT"/>
    <property type="match status" value="1"/>
</dbReference>
<accession>A0ABX5KR22</accession>
<feature type="domain" description="2Fe-2S ferredoxin-type" evidence="7">
    <location>
        <begin position="503"/>
        <end position="588"/>
    </location>
</feature>
<dbReference type="Pfam" id="PF00355">
    <property type="entry name" value="Rieske"/>
    <property type="match status" value="1"/>
</dbReference>
<dbReference type="RefSeq" id="WP_116611889.1">
    <property type="nucleotide sequence ID" value="NZ_QEOB01000009.1"/>
</dbReference>
<comment type="caution">
    <text evidence="10">The sequence shown here is derived from an EMBL/GenBank/DDBJ whole genome shotgun (WGS) entry which is preliminary data.</text>
</comment>
<proteinExistence type="predicted"/>
<dbReference type="SUPFAM" id="SSF63380">
    <property type="entry name" value="Riboflavin synthase domain-like"/>
    <property type="match status" value="1"/>
</dbReference>
<dbReference type="InterPro" id="IPR036010">
    <property type="entry name" value="2Fe-2S_ferredoxin-like_sf"/>
</dbReference>
<dbReference type="InterPro" id="IPR017941">
    <property type="entry name" value="Rieske_2Fe-2S"/>
</dbReference>
<dbReference type="PROSITE" id="PS51085">
    <property type="entry name" value="2FE2S_FER_2"/>
    <property type="match status" value="1"/>
</dbReference>
<dbReference type="CDD" id="cd03469">
    <property type="entry name" value="Rieske_RO_Alpha_N"/>
    <property type="match status" value="1"/>
</dbReference>
<dbReference type="InterPro" id="IPR001041">
    <property type="entry name" value="2Fe-2S_ferredoxin-type"/>
</dbReference>
<dbReference type="InterPro" id="IPR006058">
    <property type="entry name" value="2Fe2S_fd_BS"/>
</dbReference>
<dbReference type="Gene3D" id="3.40.50.80">
    <property type="entry name" value="Nucleotide-binding domain of ferredoxin-NADP reductase (FNR) module"/>
    <property type="match status" value="1"/>
</dbReference>
<evidence type="ECO:0000259" key="9">
    <source>
        <dbReference type="PROSITE" id="PS51384"/>
    </source>
</evidence>
<protein>
    <submittedName>
        <fullName evidence="10">Ferredoxin-NADP reductase</fullName>
    </submittedName>
</protein>
<keyword evidence="4" id="KW-0560">Oxidoreductase</keyword>
<dbReference type="CDD" id="cd06185">
    <property type="entry name" value="PDR_like"/>
    <property type="match status" value="1"/>
</dbReference>
<keyword evidence="2" id="KW-0001">2Fe-2S</keyword>
<dbReference type="Gene3D" id="2.40.30.10">
    <property type="entry name" value="Translation factors"/>
    <property type="match status" value="1"/>
</dbReference>
<dbReference type="InterPro" id="IPR039261">
    <property type="entry name" value="FNR_nucleotide-bd"/>
</dbReference>
<dbReference type="Proteomes" id="UP000245712">
    <property type="component" value="Unassembled WGS sequence"/>
</dbReference>
<keyword evidence="6" id="KW-0411">Iron-sulfur</keyword>
<evidence type="ECO:0000259" key="7">
    <source>
        <dbReference type="PROSITE" id="PS51085"/>
    </source>
</evidence>
<evidence type="ECO:0000256" key="2">
    <source>
        <dbReference type="ARBA" id="ARBA00022714"/>
    </source>
</evidence>